<dbReference type="STRING" id="1406858.GCA_000710895_02236"/>
<evidence type="ECO:0000256" key="2">
    <source>
        <dbReference type="ARBA" id="ARBA00022692"/>
    </source>
</evidence>
<dbReference type="EMBL" id="UGRY01000002">
    <property type="protein sequence ID" value="SUA76126.1"/>
    <property type="molecule type" value="Genomic_DNA"/>
</dbReference>
<proteinExistence type="predicted"/>
<reference evidence="7 8" key="1">
    <citation type="submission" date="2018-06" db="EMBL/GenBank/DDBJ databases">
        <authorList>
            <consortium name="Pathogen Informatics"/>
            <person name="Doyle S."/>
        </authorList>
    </citation>
    <scope>NUCLEOTIDE SEQUENCE [LARGE SCALE GENOMIC DNA]</scope>
    <source>
        <strain evidence="7 8">NCTC1934</strain>
    </source>
</reference>
<keyword evidence="4 5" id="KW-0472">Membrane</keyword>
<dbReference type="Proteomes" id="UP000255467">
    <property type="component" value="Unassembled WGS sequence"/>
</dbReference>
<comment type="subcellular location">
    <subcellularLocation>
        <location evidence="1">Membrane</location>
        <topology evidence="1">Multi-pass membrane protein</topology>
    </subcellularLocation>
</comment>
<dbReference type="KEGG" id="nod:FOH10_27900"/>
<dbReference type="InterPro" id="IPR003752">
    <property type="entry name" value="DiS_bond_form_DsbB/BdbC"/>
</dbReference>
<dbReference type="Proteomes" id="UP000317039">
    <property type="component" value="Chromosome"/>
</dbReference>
<keyword evidence="2 5" id="KW-0812">Transmembrane</keyword>
<dbReference type="InterPro" id="IPR023380">
    <property type="entry name" value="DsbB-like_sf"/>
</dbReference>
<feature type="transmembrane region" description="Helical" evidence="5">
    <location>
        <begin position="85"/>
        <end position="105"/>
    </location>
</feature>
<reference evidence="6 9" key="2">
    <citation type="submission" date="2019-07" db="EMBL/GenBank/DDBJ databases">
        <title>Complete Genome Sequence and Methylome Analysis of Nocardia otitidis-caviarum NEB252.</title>
        <authorList>
            <person name="Fomenkov A."/>
            <person name="Anton B.P."/>
            <person name="Vincze T."/>
            <person name="Roberts R.J."/>
        </authorList>
    </citation>
    <scope>NUCLEOTIDE SEQUENCE [LARGE SCALE GENOMIC DNA]</scope>
    <source>
        <strain evidence="6 9">NEB252</strain>
    </source>
</reference>
<feature type="transmembrane region" description="Helical" evidence="5">
    <location>
        <begin position="22"/>
        <end position="44"/>
    </location>
</feature>
<dbReference type="EMBL" id="CP041695">
    <property type="protein sequence ID" value="QDP81992.1"/>
    <property type="molecule type" value="Genomic_DNA"/>
</dbReference>
<sequence>MVTPTTLGTGTTEHTRLGRVQYWLAVVFVVGWTGVVCGGLAVQFGTWDYPCPLCMVQRNFMTLAALGGAYIVAKGLRGTITRRDYMTGWGLAIVGCFGGGFAAWRQTMLHILPGDPGYGGTVLGLHLYVWALILFVAAIATIGVVLSFAHATAGETIPTGGVAARIGRLALWFCGLVIVINLVAVFLLEGLHWFLPDNPSCYQFFHDIGVIDGTCPVIE</sequence>
<dbReference type="Gene3D" id="1.20.1550.10">
    <property type="entry name" value="DsbB-like"/>
    <property type="match status" value="1"/>
</dbReference>
<name>A0A378YG29_9NOCA</name>
<gene>
    <name evidence="6" type="ORF">FOH10_27900</name>
    <name evidence="7" type="ORF">NCTC1934_02398</name>
</gene>
<accession>A0A378YG29</accession>
<feature type="transmembrane region" description="Helical" evidence="5">
    <location>
        <begin position="56"/>
        <end position="73"/>
    </location>
</feature>
<evidence type="ECO:0000256" key="1">
    <source>
        <dbReference type="ARBA" id="ARBA00004141"/>
    </source>
</evidence>
<dbReference type="Pfam" id="PF02600">
    <property type="entry name" value="DsbB"/>
    <property type="match status" value="1"/>
</dbReference>
<evidence type="ECO:0000313" key="8">
    <source>
        <dbReference type="Proteomes" id="UP000255467"/>
    </source>
</evidence>
<feature type="transmembrane region" description="Helical" evidence="5">
    <location>
        <begin position="169"/>
        <end position="188"/>
    </location>
</feature>
<evidence type="ECO:0000313" key="9">
    <source>
        <dbReference type="Proteomes" id="UP000317039"/>
    </source>
</evidence>
<dbReference type="GeneID" id="80336184"/>
<dbReference type="AlphaFoldDB" id="A0A378YG29"/>
<dbReference type="GO" id="GO:0016020">
    <property type="term" value="C:membrane"/>
    <property type="evidence" value="ECO:0007669"/>
    <property type="project" value="UniProtKB-SubCell"/>
</dbReference>
<dbReference type="GO" id="GO:0015035">
    <property type="term" value="F:protein-disulfide reductase activity"/>
    <property type="evidence" value="ECO:0007669"/>
    <property type="project" value="InterPro"/>
</dbReference>
<dbReference type="SUPFAM" id="SSF158442">
    <property type="entry name" value="DsbB-like"/>
    <property type="match status" value="1"/>
</dbReference>
<dbReference type="GO" id="GO:0006457">
    <property type="term" value="P:protein folding"/>
    <property type="evidence" value="ECO:0007669"/>
    <property type="project" value="InterPro"/>
</dbReference>
<evidence type="ECO:0000256" key="5">
    <source>
        <dbReference type="SAM" id="Phobius"/>
    </source>
</evidence>
<evidence type="ECO:0000256" key="3">
    <source>
        <dbReference type="ARBA" id="ARBA00022989"/>
    </source>
</evidence>
<keyword evidence="3 5" id="KW-1133">Transmembrane helix</keyword>
<dbReference type="RefSeq" id="WP_051036815.1">
    <property type="nucleotide sequence ID" value="NZ_CP041695.1"/>
</dbReference>
<dbReference type="OrthoDB" id="3711263at2"/>
<evidence type="ECO:0000313" key="6">
    <source>
        <dbReference type="EMBL" id="QDP81992.1"/>
    </source>
</evidence>
<evidence type="ECO:0000256" key="4">
    <source>
        <dbReference type="ARBA" id="ARBA00023136"/>
    </source>
</evidence>
<feature type="transmembrane region" description="Helical" evidence="5">
    <location>
        <begin position="125"/>
        <end position="148"/>
    </location>
</feature>
<evidence type="ECO:0000313" key="7">
    <source>
        <dbReference type="EMBL" id="SUA76126.1"/>
    </source>
</evidence>
<protein>
    <submittedName>
        <fullName evidence="7">Disulfide bond formation protein B</fullName>
    </submittedName>
</protein>
<keyword evidence="8" id="KW-1185">Reference proteome</keyword>
<organism evidence="7 8">
    <name type="scientific">Nocardia otitidiscaviarum</name>
    <dbReference type="NCBI Taxonomy" id="1823"/>
    <lineage>
        <taxon>Bacteria</taxon>
        <taxon>Bacillati</taxon>
        <taxon>Actinomycetota</taxon>
        <taxon>Actinomycetes</taxon>
        <taxon>Mycobacteriales</taxon>
        <taxon>Nocardiaceae</taxon>
        <taxon>Nocardia</taxon>
    </lineage>
</organism>